<dbReference type="Gene3D" id="2.40.50.140">
    <property type="entry name" value="Nucleic acid-binding proteins"/>
    <property type="match status" value="1"/>
</dbReference>
<name>A0A6L2JBY2_TANCI</name>
<comment type="caution">
    <text evidence="7">The sequence shown here is derived from an EMBL/GenBank/DDBJ whole genome shotgun (WGS) entry which is preliminary data.</text>
</comment>
<keyword evidence="5" id="KW-0238">DNA-binding</keyword>
<keyword evidence="3" id="KW-0863">Zinc-finger</keyword>
<evidence type="ECO:0000256" key="5">
    <source>
        <dbReference type="ARBA" id="ARBA00023125"/>
    </source>
</evidence>
<evidence type="ECO:0000256" key="2">
    <source>
        <dbReference type="ARBA" id="ARBA00022723"/>
    </source>
</evidence>
<dbReference type="Pfam" id="PF08646">
    <property type="entry name" value="Rep_fac-A_C"/>
    <property type="match status" value="1"/>
</dbReference>
<evidence type="ECO:0000313" key="7">
    <source>
        <dbReference type="EMBL" id="GEU34212.1"/>
    </source>
</evidence>
<reference evidence="7" key="1">
    <citation type="journal article" date="2019" name="Sci. Rep.">
        <title>Draft genome of Tanacetum cinerariifolium, the natural source of mosquito coil.</title>
        <authorList>
            <person name="Yamashiro T."/>
            <person name="Shiraishi A."/>
            <person name="Satake H."/>
            <person name="Nakayama K."/>
        </authorList>
    </citation>
    <scope>NUCLEOTIDE SEQUENCE</scope>
</reference>
<dbReference type="GO" id="GO:0003677">
    <property type="term" value="F:DNA binding"/>
    <property type="evidence" value="ECO:0007669"/>
    <property type="project" value="UniProtKB-KW"/>
</dbReference>
<keyword evidence="2" id="KW-0479">Metal-binding</keyword>
<protein>
    <submittedName>
        <fullName evidence="7">Nucleic acid-binding, OB-fold protein</fullName>
    </submittedName>
</protein>
<evidence type="ECO:0000259" key="6">
    <source>
        <dbReference type="Pfam" id="PF08646"/>
    </source>
</evidence>
<comment type="similarity">
    <text evidence="1">Belongs to the replication factor A protein 1 family.</text>
</comment>
<proteinExistence type="inferred from homology"/>
<evidence type="ECO:0000256" key="1">
    <source>
        <dbReference type="ARBA" id="ARBA00005690"/>
    </source>
</evidence>
<dbReference type="GO" id="GO:0008270">
    <property type="term" value="F:zinc ion binding"/>
    <property type="evidence" value="ECO:0007669"/>
    <property type="project" value="UniProtKB-KW"/>
</dbReference>
<evidence type="ECO:0000256" key="3">
    <source>
        <dbReference type="ARBA" id="ARBA00022771"/>
    </source>
</evidence>
<keyword evidence="4" id="KW-0862">Zinc</keyword>
<dbReference type="CDD" id="cd04476">
    <property type="entry name" value="RPA1_DBD_C"/>
    <property type="match status" value="1"/>
</dbReference>
<dbReference type="EMBL" id="BKCJ010000552">
    <property type="protein sequence ID" value="GEU34212.1"/>
    <property type="molecule type" value="Genomic_DNA"/>
</dbReference>
<dbReference type="InterPro" id="IPR047192">
    <property type="entry name" value="Euk_RPA1_DBD_C"/>
</dbReference>
<gene>
    <name evidence="7" type="ORF">Tci_006190</name>
</gene>
<dbReference type="SUPFAM" id="SSF50249">
    <property type="entry name" value="Nucleic acid-binding proteins"/>
    <property type="match status" value="1"/>
</dbReference>
<evidence type="ECO:0000256" key="4">
    <source>
        <dbReference type="ARBA" id="ARBA00022833"/>
    </source>
</evidence>
<dbReference type="InterPro" id="IPR012340">
    <property type="entry name" value="NA-bd_OB-fold"/>
</dbReference>
<dbReference type="AlphaFoldDB" id="A0A6L2JBY2"/>
<dbReference type="InterPro" id="IPR013955">
    <property type="entry name" value="Rep_factor-A_C"/>
</dbReference>
<feature type="domain" description="Replication factor A C-terminal" evidence="6">
    <location>
        <begin position="94"/>
        <end position="198"/>
    </location>
</feature>
<sequence>MLLDTSLMLEDPFNNEQALEPWTSTWPTKDKLYLSSSSSTQIFDDPNISALKELKSEIKVMDQSKQIMLVDFRQPRAGTLENLLLWARNRQNKNGWNFPTCDEENCNKGVGRKLGGWWCDACKKAVEYPVLRYKLELGIFDETSHVVVVMFGETASELVKCSVDSLAQSYDDYLYDTSGLPAALENIIGTTHTLELKSHTYYEYGTFESYTCWNLISPEVVMESAVSSTIDVVRDTPGSSKKRLCKQPAVATP</sequence>
<organism evidence="7">
    <name type="scientific">Tanacetum cinerariifolium</name>
    <name type="common">Dalmatian daisy</name>
    <name type="synonym">Chrysanthemum cinerariifolium</name>
    <dbReference type="NCBI Taxonomy" id="118510"/>
    <lineage>
        <taxon>Eukaryota</taxon>
        <taxon>Viridiplantae</taxon>
        <taxon>Streptophyta</taxon>
        <taxon>Embryophyta</taxon>
        <taxon>Tracheophyta</taxon>
        <taxon>Spermatophyta</taxon>
        <taxon>Magnoliopsida</taxon>
        <taxon>eudicotyledons</taxon>
        <taxon>Gunneridae</taxon>
        <taxon>Pentapetalae</taxon>
        <taxon>asterids</taxon>
        <taxon>campanulids</taxon>
        <taxon>Asterales</taxon>
        <taxon>Asteraceae</taxon>
        <taxon>Asteroideae</taxon>
        <taxon>Anthemideae</taxon>
        <taxon>Anthemidinae</taxon>
        <taxon>Tanacetum</taxon>
    </lineage>
</organism>
<accession>A0A6L2JBY2</accession>